<dbReference type="SFLD" id="SFLDS00003">
    <property type="entry name" value="Haloacid_Dehalogenase"/>
    <property type="match status" value="1"/>
</dbReference>
<dbReference type="InterPro" id="IPR036412">
    <property type="entry name" value="HAD-like_sf"/>
</dbReference>
<dbReference type="NCBIfam" id="TIGR01509">
    <property type="entry name" value="HAD-SF-IA-v3"/>
    <property type="match status" value="1"/>
</dbReference>
<gene>
    <name evidence="1" type="ORF">QQ020_34675</name>
</gene>
<dbReference type="InterPro" id="IPR023198">
    <property type="entry name" value="PGP-like_dom2"/>
</dbReference>
<dbReference type="PANTHER" id="PTHR43611">
    <property type="entry name" value="ALPHA-D-GLUCOSE 1-PHOSPHATE PHOSPHATASE"/>
    <property type="match status" value="1"/>
</dbReference>
<dbReference type="CDD" id="cd02603">
    <property type="entry name" value="HAD_sEH-N_like"/>
    <property type="match status" value="1"/>
</dbReference>
<dbReference type="Gene3D" id="1.10.150.240">
    <property type="entry name" value="Putative phosphatase, domain 2"/>
    <property type="match status" value="1"/>
</dbReference>
<dbReference type="PANTHER" id="PTHR43611:SF3">
    <property type="entry name" value="FLAVIN MONONUCLEOTIDE HYDROLASE 1, CHLOROPLATIC"/>
    <property type="match status" value="1"/>
</dbReference>
<dbReference type="Pfam" id="PF13419">
    <property type="entry name" value="HAD_2"/>
    <property type="match status" value="1"/>
</dbReference>
<dbReference type="Proteomes" id="UP001172083">
    <property type="component" value="Unassembled WGS sequence"/>
</dbReference>
<dbReference type="PRINTS" id="PR00413">
    <property type="entry name" value="HADHALOGNASE"/>
</dbReference>
<evidence type="ECO:0000313" key="1">
    <source>
        <dbReference type="EMBL" id="MDN5217270.1"/>
    </source>
</evidence>
<dbReference type="RefSeq" id="WP_346762607.1">
    <property type="nucleotide sequence ID" value="NZ_JAUJEB010000015.1"/>
</dbReference>
<dbReference type="InterPro" id="IPR023214">
    <property type="entry name" value="HAD_sf"/>
</dbReference>
<dbReference type="InterPro" id="IPR006439">
    <property type="entry name" value="HAD-SF_hydro_IA"/>
</dbReference>
<organism evidence="1 2">
    <name type="scientific">Agaribacillus aureus</name>
    <dbReference type="NCBI Taxonomy" id="3051825"/>
    <lineage>
        <taxon>Bacteria</taxon>
        <taxon>Pseudomonadati</taxon>
        <taxon>Bacteroidota</taxon>
        <taxon>Cytophagia</taxon>
        <taxon>Cytophagales</taxon>
        <taxon>Splendidivirgaceae</taxon>
        <taxon>Agaribacillus</taxon>
    </lineage>
</organism>
<dbReference type="Gene3D" id="3.40.50.1000">
    <property type="entry name" value="HAD superfamily/HAD-like"/>
    <property type="match status" value="1"/>
</dbReference>
<dbReference type="SFLD" id="SFLDG01129">
    <property type="entry name" value="C1.5:_HAD__Beta-PGM__Phosphata"/>
    <property type="match status" value="1"/>
</dbReference>
<name>A0ABT8LHI4_9BACT</name>
<dbReference type="SUPFAM" id="SSF56784">
    <property type="entry name" value="HAD-like"/>
    <property type="match status" value="1"/>
</dbReference>
<dbReference type="EMBL" id="JAUJEB010000015">
    <property type="protein sequence ID" value="MDN5217270.1"/>
    <property type="molecule type" value="Genomic_DNA"/>
</dbReference>
<keyword evidence="2" id="KW-1185">Reference proteome</keyword>
<evidence type="ECO:0000313" key="2">
    <source>
        <dbReference type="Proteomes" id="UP001172083"/>
    </source>
</evidence>
<reference evidence="1" key="1">
    <citation type="submission" date="2023-06" db="EMBL/GenBank/DDBJ databases">
        <title>Genomic of Agaribacillus aureum.</title>
        <authorList>
            <person name="Wang G."/>
        </authorList>
    </citation>
    <scope>NUCLEOTIDE SEQUENCE</scope>
    <source>
        <strain evidence="1">BMA12</strain>
    </source>
</reference>
<accession>A0ABT8LHI4</accession>
<comment type="caution">
    <text evidence="1">The sequence shown here is derived from an EMBL/GenBank/DDBJ whole genome shotgun (WGS) entry which is preliminary data.</text>
</comment>
<sequence length="210" mass="24568">MSHKKIKNIIFDLGGVIINLDVPKTYKSFAKLGGMSEHQVIAMVESAPFFDDYEKGLISSVTFRKCIRRLLKKNLSDEEIDQAWNDMLLDIPVERLSLIEELKGKYNLFVLSNTNDIHIKAFNEIIHQSYDLNQYHGLFDYVYYSYRINKRKPDTEIFRHVLDEQNLIPEETIFFEDNSDNIKGAGSLNIQTHWVQSNKLNLGFIRDEFL</sequence>
<dbReference type="InterPro" id="IPR041492">
    <property type="entry name" value="HAD_2"/>
</dbReference>
<proteinExistence type="predicted"/>
<protein>
    <submittedName>
        <fullName evidence="1">HAD family phosphatase</fullName>
    </submittedName>
</protein>